<keyword evidence="2" id="KW-0808">Transferase</keyword>
<keyword evidence="3" id="KW-1185">Reference proteome</keyword>
<dbReference type="InterPro" id="IPR011104">
    <property type="entry name" value="Hpr_kin/Pase_C"/>
</dbReference>
<dbReference type="Gene3D" id="3.40.50.300">
    <property type="entry name" value="P-loop containing nucleotide triphosphate hydrolases"/>
    <property type="match status" value="1"/>
</dbReference>
<sequence>MSSEVNLHATAIVIGTRGLLITGPSGSGKSTLAFNCLAMAKRSGAFAALVADDQVFVSIDNERVLARRPPAIAGMIELRGCGIGRFESVERAVMHLAIRMQESDCERLPPEHETFSLPCGGSLPLIRMRADFIDPLAAIAALRPELCAERPFC</sequence>
<name>A0ABT8T1S8_9HYPH</name>
<dbReference type="CDD" id="cd01918">
    <property type="entry name" value="HprK_C"/>
    <property type="match status" value="1"/>
</dbReference>
<comment type="caution">
    <text evidence="2">The sequence shown here is derived from an EMBL/GenBank/DDBJ whole genome shotgun (WGS) entry which is preliminary data.</text>
</comment>
<proteinExistence type="predicted"/>
<evidence type="ECO:0000313" key="3">
    <source>
        <dbReference type="Proteomes" id="UP001169006"/>
    </source>
</evidence>
<keyword evidence="2" id="KW-0418">Kinase</keyword>
<accession>A0ABT8T1S8</accession>
<dbReference type="InterPro" id="IPR027417">
    <property type="entry name" value="P-loop_NTPase"/>
</dbReference>
<dbReference type="Pfam" id="PF07475">
    <property type="entry name" value="Hpr_kinase_C"/>
    <property type="match status" value="1"/>
</dbReference>
<dbReference type="GO" id="GO:0016301">
    <property type="term" value="F:kinase activity"/>
    <property type="evidence" value="ECO:0007669"/>
    <property type="project" value="UniProtKB-KW"/>
</dbReference>
<dbReference type="RefSeq" id="WP_302078965.1">
    <property type="nucleotide sequence ID" value="NZ_JAUKWQ010000010.1"/>
</dbReference>
<dbReference type="SUPFAM" id="SSF53795">
    <property type="entry name" value="PEP carboxykinase-like"/>
    <property type="match status" value="1"/>
</dbReference>
<reference evidence="2" key="2">
    <citation type="submission" date="2023-07" db="EMBL/GenBank/DDBJ databases">
        <authorList>
            <person name="Sun H."/>
        </authorList>
    </citation>
    <scope>NUCLEOTIDE SEQUENCE</scope>
    <source>
        <strain evidence="2">05753</strain>
    </source>
</reference>
<evidence type="ECO:0000259" key="1">
    <source>
        <dbReference type="Pfam" id="PF07475"/>
    </source>
</evidence>
<dbReference type="Proteomes" id="UP001169006">
    <property type="component" value="Unassembled WGS sequence"/>
</dbReference>
<organism evidence="2 3">
    <name type="scientific">Rhizobium oryzicola</name>
    <dbReference type="NCBI Taxonomy" id="1232668"/>
    <lineage>
        <taxon>Bacteria</taxon>
        <taxon>Pseudomonadati</taxon>
        <taxon>Pseudomonadota</taxon>
        <taxon>Alphaproteobacteria</taxon>
        <taxon>Hyphomicrobiales</taxon>
        <taxon>Rhizobiaceae</taxon>
        <taxon>Rhizobium/Agrobacterium group</taxon>
        <taxon>Rhizobium</taxon>
    </lineage>
</organism>
<gene>
    <name evidence="2" type="ORF">Q2T52_21655</name>
</gene>
<reference evidence="2" key="1">
    <citation type="journal article" date="2015" name="Int. J. Syst. Evol. Microbiol.">
        <title>Rhizobium oryzicola sp. nov., potential plant-growth-promoting endophytic bacteria isolated from rice roots.</title>
        <authorList>
            <person name="Zhang X.X."/>
            <person name="Gao J.S."/>
            <person name="Cao Y.H."/>
            <person name="Sheirdil R.A."/>
            <person name="Wang X.C."/>
            <person name="Zhang L."/>
        </authorList>
    </citation>
    <scope>NUCLEOTIDE SEQUENCE</scope>
    <source>
        <strain evidence="2">05753</strain>
    </source>
</reference>
<evidence type="ECO:0000313" key="2">
    <source>
        <dbReference type="EMBL" id="MDO1584700.1"/>
    </source>
</evidence>
<dbReference type="EMBL" id="JAUKWQ010000010">
    <property type="protein sequence ID" value="MDO1584700.1"/>
    <property type="molecule type" value="Genomic_DNA"/>
</dbReference>
<protein>
    <submittedName>
        <fullName evidence="2">HPr kinase/phosphatase C-terminal domain-containing protein</fullName>
    </submittedName>
</protein>
<feature type="domain" description="HPr kinase/phosphorylase C-terminal" evidence="1">
    <location>
        <begin position="2"/>
        <end position="83"/>
    </location>
</feature>